<evidence type="ECO:0000313" key="4">
    <source>
        <dbReference type="Proteomes" id="UP001465976"/>
    </source>
</evidence>
<evidence type="ECO:0000259" key="2">
    <source>
        <dbReference type="SMART" id="SM01300"/>
    </source>
</evidence>
<protein>
    <recommendedName>
        <fullName evidence="2">PEHE domain-containing protein</fullName>
    </recommendedName>
</protein>
<feature type="compositionally biased region" description="Basic residues" evidence="1">
    <location>
        <begin position="309"/>
        <end position="319"/>
    </location>
</feature>
<feature type="compositionally biased region" description="Polar residues" evidence="1">
    <location>
        <begin position="393"/>
        <end position="402"/>
    </location>
</feature>
<feature type="region of interest" description="Disordered" evidence="1">
    <location>
        <begin position="1"/>
        <end position="32"/>
    </location>
</feature>
<dbReference type="InterPro" id="IPR029184">
    <property type="entry name" value="Sas4_dom"/>
</dbReference>
<organism evidence="3 4">
    <name type="scientific">Marasmius crinis-equi</name>
    <dbReference type="NCBI Taxonomy" id="585013"/>
    <lineage>
        <taxon>Eukaryota</taxon>
        <taxon>Fungi</taxon>
        <taxon>Dikarya</taxon>
        <taxon>Basidiomycota</taxon>
        <taxon>Agaricomycotina</taxon>
        <taxon>Agaricomycetes</taxon>
        <taxon>Agaricomycetidae</taxon>
        <taxon>Agaricales</taxon>
        <taxon>Marasmiineae</taxon>
        <taxon>Marasmiaceae</taxon>
        <taxon>Marasmius</taxon>
    </lineage>
</organism>
<feature type="compositionally biased region" description="Acidic residues" evidence="1">
    <location>
        <begin position="636"/>
        <end position="647"/>
    </location>
</feature>
<feature type="compositionally biased region" description="Acidic residues" evidence="1">
    <location>
        <begin position="574"/>
        <end position="588"/>
    </location>
</feature>
<dbReference type="Pfam" id="PF15460">
    <property type="entry name" value="SAS4"/>
    <property type="match status" value="1"/>
</dbReference>
<feature type="region of interest" description="Disordered" evidence="1">
    <location>
        <begin position="250"/>
        <end position="417"/>
    </location>
</feature>
<feature type="domain" description="PEHE" evidence="2">
    <location>
        <begin position="5"/>
        <end position="162"/>
    </location>
</feature>
<feature type="compositionally biased region" description="Basic residues" evidence="1">
    <location>
        <begin position="18"/>
        <end position="32"/>
    </location>
</feature>
<evidence type="ECO:0000256" key="1">
    <source>
        <dbReference type="SAM" id="MobiDB-lite"/>
    </source>
</evidence>
<feature type="compositionally biased region" description="Acidic residues" evidence="1">
    <location>
        <begin position="522"/>
        <end position="566"/>
    </location>
</feature>
<reference evidence="3 4" key="1">
    <citation type="submission" date="2024-02" db="EMBL/GenBank/DDBJ databases">
        <title>A draft genome for the cacao thread blight pathogen Marasmius crinis-equi.</title>
        <authorList>
            <person name="Cohen S.P."/>
            <person name="Baruah I.K."/>
            <person name="Amoako-Attah I."/>
            <person name="Bukari Y."/>
            <person name="Meinhardt L.W."/>
            <person name="Bailey B.A."/>
        </authorList>
    </citation>
    <scope>NUCLEOTIDE SEQUENCE [LARGE SCALE GENOMIC DNA]</scope>
    <source>
        <strain evidence="3 4">GH-76</strain>
    </source>
</reference>
<feature type="compositionally biased region" description="Basic and acidic residues" evidence="1">
    <location>
        <begin position="320"/>
        <end position="329"/>
    </location>
</feature>
<feature type="compositionally biased region" description="Pro residues" evidence="1">
    <location>
        <begin position="406"/>
        <end position="416"/>
    </location>
</feature>
<name>A0ABR3FZQ1_9AGAR</name>
<comment type="caution">
    <text evidence="3">The sequence shown here is derived from an EMBL/GenBank/DDBJ whole genome shotgun (WGS) entry which is preliminary data.</text>
</comment>
<feature type="region of interest" description="Disordered" evidence="1">
    <location>
        <begin position="206"/>
        <end position="235"/>
    </location>
</feature>
<dbReference type="Proteomes" id="UP001465976">
    <property type="component" value="Unassembled WGS sequence"/>
</dbReference>
<feature type="compositionally biased region" description="Acidic residues" evidence="1">
    <location>
        <begin position="216"/>
        <end position="229"/>
    </location>
</feature>
<accession>A0ABR3FZQ1</accession>
<feature type="region of interest" description="Disordered" evidence="1">
    <location>
        <begin position="478"/>
        <end position="647"/>
    </location>
</feature>
<feature type="region of interest" description="Disordered" evidence="1">
    <location>
        <begin position="107"/>
        <end position="130"/>
    </location>
</feature>
<sequence length="647" mass="72994">MKDFLIDPNSRKLSGNNKKSKRRSMRTLVRRKQLAHDSDLEAQKMFGIVDTSDAAYERRHKKYETFEKRVRLREKEKLKHEQYKLQERIEQLRAMEYTAFLSLPASNFSPAPGRREHDDPEGPAISSLPGAHVNGAAAMHEAERRRQEMLDVAEALQERYRLLLPPERVPRVRKPNESAGGTPILPASSPPPDITDIHILSKATSIKSHKKRLPDDGESEIDQEDEVMDSDLPLPAPEEKVKLMIRISKKASALNTPTPPVSVSAPVKIDKKPSKKRNKARSEFNGVYSADTPMSSPDIAVLETSASPPKKRHRPNKKQRVAEEARSESVRAASKKPTYQQTRDDLGSAGSLTPVSDAGAPSNSNRHASFIPPIAVLDESVSAPPTRRRGESSRPTQNRSTSAAPRPRPPRAPPKPLRCELVVAAERASIQTVSRRGRNTSAFGYKIPEGVDMELQYELPLWILEDDEFQARYSKYPDATDKLNPDLVMNPKFNPKGNFEDQLVNALNSAKDREASEASESGGEEELGEEEEDDDDGEIGEYDEEEQEEQEGGQEEREGEEEEQAVEEEKHALEEEEQEVEEEEQDDVEVARQEREEIEENMVTMDVRRRKKVRKTRAKEENAEVDLGTTEQPLPMEEDEQMVDVEG</sequence>
<dbReference type="SMART" id="SM01300">
    <property type="entry name" value="PEHE"/>
    <property type="match status" value="1"/>
</dbReference>
<feature type="compositionally biased region" description="Basic residues" evidence="1">
    <location>
        <begin position="608"/>
        <end position="617"/>
    </location>
</feature>
<keyword evidence="4" id="KW-1185">Reference proteome</keyword>
<dbReference type="InterPro" id="IPR029332">
    <property type="entry name" value="PEHE_dom"/>
</dbReference>
<evidence type="ECO:0000313" key="3">
    <source>
        <dbReference type="EMBL" id="KAL0581050.1"/>
    </source>
</evidence>
<gene>
    <name evidence="3" type="ORF">V5O48_000943</name>
</gene>
<feature type="region of interest" description="Disordered" evidence="1">
    <location>
        <begin position="171"/>
        <end position="192"/>
    </location>
</feature>
<dbReference type="EMBL" id="JBAHYK010000017">
    <property type="protein sequence ID" value="KAL0581050.1"/>
    <property type="molecule type" value="Genomic_DNA"/>
</dbReference>
<proteinExistence type="predicted"/>